<proteinExistence type="predicted"/>
<evidence type="ECO:0000256" key="1">
    <source>
        <dbReference type="SAM" id="SignalP"/>
    </source>
</evidence>
<protein>
    <recommendedName>
        <fullName evidence="4">Tissue inhibitor of metalloproteinase</fullName>
    </recommendedName>
</protein>
<evidence type="ECO:0000313" key="2">
    <source>
        <dbReference type="EMBL" id="SDH19773.1"/>
    </source>
</evidence>
<evidence type="ECO:0008006" key="4">
    <source>
        <dbReference type="Google" id="ProtNLM"/>
    </source>
</evidence>
<organism evidence="2 3">
    <name type="scientific">Chitinophaga filiformis</name>
    <name type="common">Myxococcus filiformis</name>
    <name type="synonym">Flexibacter filiformis</name>
    <dbReference type="NCBI Taxonomy" id="104663"/>
    <lineage>
        <taxon>Bacteria</taxon>
        <taxon>Pseudomonadati</taxon>
        <taxon>Bacteroidota</taxon>
        <taxon>Chitinophagia</taxon>
        <taxon>Chitinophagales</taxon>
        <taxon>Chitinophagaceae</taxon>
        <taxon>Chitinophaga</taxon>
    </lineage>
</organism>
<sequence>MRYLISLILLILLSKDTRAQNNLGCTCNYYSYFDMKSYLSTTDSLVKKIRRDKHEVIQVIGSRAYAVAMITVVVNRNNIQKVHCYNLRSKKYKIVTGKQIDTWLQGLLQDSSFIHTAKASPSVKSHPDNGYFISFNYPSVPLKEICHSVILNNLERPFAKSISSYLIFFNEQSK</sequence>
<reference evidence="2 3" key="1">
    <citation type="submission" date="2016-10" db="EMBL/GenBank/DDBJ databases">
        <authorList>
            <person name="de Groot N.N."/>
        </authorList>
    </citation>
    <scope>NUCLEOTIDE SEQUENCE [LARGE SCALE GENOMIC DNA]</scope>
    <source>
        <strain evidence="2 3">DSM 527</strain>
    </source>
</reference>
<evidence type="ECO:0000313" key="3">
    <source>
        <dbReference type="Proteomes" id="UP000199045"/>
    </source>
</evidence>
<feature type="signal peptide" evidence="1">
    <location>
        <begin position="1"/>
        <end position="19"/>
    </location>
</feature>
<dbReference type="Proteomes" id="UP000199045">
    <property type="component" value="Unassembled WGS sequence"/>
</dbReference>
<keyword evidence="1" id="KW-0732">Signal</keyword>
<feature type="chain" id="PRO_5011603280" description="Tissue inhibitor of metalloproteinase" evidence="1">
    <location>
        <begin position="20"/>
        <end position="174"/>
    </location>
</feature>
<dbReference type="AlphaFoldDB" id="A0A1G8AFX9"/>
<name>A0A1G8AFX9_CHIFI</name>
<dbReference type="EMBL" id="FNBN01000009">
    <property type="protein sequence ID" value="SDH19773.1"/>
    <property type="molecule type" value="Genomic_DNA"/>
</dbReference>
<accession>A0A1G8AFX9</accession>
<gene>
    <name evidence="2" type="ORF">SAMN04488121_109237</name>
</gene>